<evidence type="ECO:0000313" key="2">
    <source>
        <dbReference type="EMBL" id="MCZ8537733.1"/>
    </source>
</evidence>
<accession>A0A9X3LGX2</accession>
<organism evidence="2 3">
    <name type="scientific">Paenisporosarcina quisquiliarum</name>
    <dbReference type="NCBI Taxonomy" id="365346"/>
    <lineage>
        <taxon>Bacteria</taxon>
        <taxon>Bacillati</taxon>
        <taxon>Bacillota</taxon>
        <taxon>Bacilli</taxon>
        <taxon>Bacillales</taxon>
        <taxon>Caryophanaceae</taxon>
        <taxon>Paenisporosarcina</taxon>
    </lineage>
</organism>
<comment type="caution">
    <text evidence="2">The sequence shown here is derived from an EMBL/GenBank/DDBJ whole genome shotgun (WGS) entry which is preliminary data.</text>
</comment>
<dbReference type="RefSeq" id="WP_269926802.1">
    <property type="nucleotide sequence ID" value="NZ_JAMKBJ010000009.1"/>
</dbReference>
<dbReference type="Proteomes" id="UP001152173">
    <property type="component" value="Unassembled WGS sequence"/>
</dbReference>
<protein>
    <submittedName>
        <fullName evidence="2">Uncharacterized protein</fullName>
    </submittedName>
</protein>
<proteinExistence type="predicted"/>
<evidence type="ECO:0000256" key="1">
    <source>
        <dbReference type="SAM" id="Phobius"/>
    </source>
</evidence>
<keyword evidence="3" id="KW-1185">Reference proteome</keyword>
<evidence type="ECO:0000313" key="3">
    <source>
        <dbReference type="Proteomes" id="UP001152173"/>
    </source>
</evidence>
<keyword evidence="1" id="KW-0812">Transmembrane</keyword>
<dbReference type="AlphaFoldDB" id="A0A9X3LGX2"/>
<keyword evidence="1" id="KW-1133">Transmembrane helix</keyword>
<sequence length="66" mass="7331">MKNRKKATPKFLLTMCLVYGLFVIGQSVQVIYTPSTVVKVVNLIAIIFLSGAIGAFIREVFVLKNK</sequence>
<name>A0A9X3LGX2_9BACL</name>
<reference evidence="2" key="1">
    <citation type="submission" date="2022-05" db="EMBL/GenBank/DDBJ databases">
        <authorList>
            <person name="Colautti A."/>
            <person name="Iacumin L."/>
        </authorList>
    </citation>
    <scope>NUCLEOTIDE SEQUENCE</scope>
    <source>
        <strain evidence="2">SK 55</strain>
    </source>
</reference>
<keyword evidence="1" id="KW-0472">Membrane</keyword>
<dbReference type="EMBL" id="JAMKBJ010000009">
    <property type="protein sequence ID" value="MCZ8537733.1"/>
    <property type="molecule type" value="Genomic_DNA"/>
</dbReference>
<feature type="transmembrane region" description="Helical" evidence="1">
    <location>
        <begin position="37"/>
        <end position="57"/>
    </location>
</feature>
<gene>
    <name evidence="2" type="ORF">M9R32_11115</name>
</gene>